<sequence>MKTVFHDRHEERDYRKALILADQLRRDASLVANAKRHVERFMANDPHMARYTALWRDLLDLPAHEIAAALVEDTPRGALIRETRPAFYGEAQDAAE</sequence>
<dbReference type="EMBL" id="CP051775">
    <property type="protein sequence ID" value="QJE73102.1"/>
    <property type="molecule type" value="Genomic_DNA"/>
</dbReference>
<proteinExistence type="predicted"/>
<dbReference type="Proteomes" id="UP000501891">
    <property type="component" value="Chromosome"/>
</dbReference>
<gene>
    <name evidence="1" type="ORF">HHL28_08430</name>
</gene>
<evidence type="ECO:0000313" key="2">
    <source>
        <dbReference type="Proteomes" id="UP000501891"/>
    </source>
</evidence>
<accession>A0A858R770</accession>
<dbReference type="KEGG" id="acru:HHL28_08430"/>
<dbReference type="AlphaFoldDB" id="A0A858R770"/>
<reference evidence="1" key="1">
    <citation type="submission" date="2020-04" db="EMBL/GenBank/DDBJ databases">
        <title>A desert anoxygenic phototrophic bacterium fixes CO2 using RubisCO under aerobic conditions.</title>
        <authorList>
            <person name="Tang K."/>
        </authorList>
    </citation>
    <scope>NUCLEOTIDE SEQUENCE [LARGE SCALE GENOMIC DNA]</scope>
    <source>
        <strain evidence="1">MIMtkB3</strain>
    </source>
</reference>
<keyword evidence="2" id="KW-1185">Reference proteome</keyword>
<protein>
    <submittedName>
        <fullName evidence="1">Uncharacterized protein</fullName>
    </submittedName>
</protein>
<organism evidence="1 2">
    <name type="scientific">Aerophototrophica crusticola</name>
    <dbReference type="NCBI Taxonomy" id="1709002"/>
    <lineage>
        <taxon>Bacteria</taxon>
        <taxon>Pseudomonadati</taxon>
        <taxon>Pseudomonadota</taxon>
        <taxon>Alphaproteobacteria</taxon>
        <taxon>Rhodospirillales</taxon>
        <taxon>Rhodospirillaceae</taxon>
        <taxon>Aerophototrophica</taxon>
    </lineage>
</organism>
<evidence type="ECO:0000313" key="1">
    <source>
        <dbReference type="EMBL" id="QJE73102.1"/>
    </source>
</evidence>
<name>A0A858R770_9PROT</name>